<accession>A0A8S9WPX8</accession>
<evidence type="ECO:0000259" key="3">
    <source>
        <dbReference type="PROSITE" id="PS50157"/>
    </source>
</evidence>
<dbReference type="EMBL" id="WIXP02000016">
    <property type="protein sequence ID" value="KAF6198191.1"/>
    <property type="molecule type" value="Genomic_DNA"/>
</dbReference>
<name>A0A8S9WPX8_APOLU</name>
<evidence type="ECO:0000256" key="2">
    <source>
        <dbReference type="SAM" id="MobiDB-lite"/>
    </source>
</evidence>
<dbReference type="AlphaFoldDB" id="A0A8S9WPX8"/>
<feature type="compositionally biased region" description="Low complexity" evidence="2">
    <location>
        <begin position="313"/>
        <end position="330"/>
    </location>
</feature>
<comment type="caution">
    <text evidence="4">The sequence shown here is derived from an EMBL/GenBank/DDBJ whole genome shotgun (WGS) entry which is preliminary data.</text>
</comment>
<evidence type="ECO:0000313" key="4">
    <source>
        <dbReference type="EMBL" id="KAF6198191.1"/>
    </source>
</evidence>
<feature type="compositionally biased region" description="Polar residues" evidence="2">
    <location>
        <begin position="281"/>
        <end position="299"/>
    </location>
</feature>
<feature type="compositionally biased region" description="Pro residues" evidence="2">
    <location>
        <begin position="148"/>
        <end position="161"/>
    </location>
</feature>
<protein>
    <recommendedName>
        <fullName evidence="3">C2H2-type domain-containing protein</fullName>
    </recommendedName>
</protein>
<keyword evidence="5" id="KW-1185">Reference proteome</keyword>
<feature type="region of interest" description="Disordered" evidence="2">
    <location>
        <begin position="278"/>
        <end position="349"/>
    </location>
</feature>
<feature type="compositionally biased region" description="Pro residues" evidence="2">
    <location>
        <begin position="168"/>
        <end position="183"/>
    </location>
</feature>
<feature type="compositionally biased region" description="Basic and acidic residues" evidence="2">
    <location>
        <begin position="332"/>
        <end position="343"/>
    </location>
</feature>
<keyword evidence="1" id="KW-0479">Metal-binding</keyword>
<sequence length="349" mass="37457">MHPYRHSCLRGRDRPSTTTPEIGRHHCPQCPERFTTKRGLGNHLNAHTARDRRSATQPRLPAPATRQGRAPVARSTLRPAPVVPPPRYLPPPDLLGFPTSDEENEIIPSSIPPQDEDAPAPPASPASEDEFSTPTAAPGAAPHRSSGPQPPPQHSSGPQPPTQHSSGPQPPPHRSSGPQPPPQHSLALSRLLNTPPALSRPLIAPLALSRLLNTPPALNRPLIAPLALSRPLIAPLALSRPPQPTLRCQPPSENSSSYPLQGFKDKFAALLTLPRSDHISGRQQRPIQWDNTRQPSTITDHGDTNTAPDDNDAAPQDDAAASQDNAAASAEPLHHLGDQELRQDSTSQP</sequence>
<dbReference type="PROSITE" id="PS50157">
    <property type="entry name" value="ZINC_FINGER_C2H2_2"/>
    <property type="match status" value="1"/>
</dbReference>
<gene>
    <name evidence="4" type="ORF">GE061_007938</name>
</gene>
<evidence type="ECO:0000256" key="1">
    <source>
        <dbReference type="PROSITE-ProRule" id="PRU00042"/>
    </source>
</evidence>
<keyword evidence="1" id="KW-0862">Zinc</keyword>
<feature type="domain" description="C2H2-type" evidence="3">
    <location>
        <begin position="25"/>
        <end position="52"/>
    </location>
</feature>
<organism evidence="4 5">
    <name type="scientific">Apolygus lucorum</name>
    <name type="common">Small green plant bug</name>
    <name type="synonym">Lygocoris lucorum</name>
    <dbReference type="NCBI Taxonomy" id="248454"/>
    <lineage>
        <taxon>Eukaryota</taxon>
        <taxon>Metazoa</taxon>
        <taxon>Ecdysozoa</taxon>
        <taxon>Arthropoda</taxon>
        <taxon>Hexapoda</taxon>
        <taxon>Insecta</taxon>
        <taxon>Pterygota</taxon>
        <taxon>Neoptera</taxon>
        <taxon>Paraneoptera</taxon>
        <taxon>Hemiptera</taxon>
        <taxon>Heteroptera</taxon>
        <taxon>Panheteroptera</taxon>
        <taxon>Cimicomorpha</taxon>
        <taxon>Miridae</taxon>
        <taxon>Mirini</taxon>
        <taxon>Apolygus</taxon>
    </lineage>
</organism>
<feature type="region of interest" description="Disordered" evidence="2">
    <location>
        <begin position="1"/>
        <end position="187"/>
    </location>
</feature>
<dbReference type="GO" id="GO:0008270">
    <property type="term" value="F:zinc ion binding"/>
    <property type="evidence" value="ECO:0007669"/>
    <property type="project" value="UniProtKB-KW"/>
</dbReference>
<reference evidence="4" key="1">
    <citation type="journal article" date="2021" name="Mol. Ecol. Resour.">
        <title>Apolygus lucorum genome provides insights into omnivorousness and mesophyll feeding.</title>
        <authorList>
            <person name="Liu Y."/>
            <person name="Liu H."/>
            <person name="Wang H."/>
            <person name="Huang T."/>
            <person name="Liu B."/>
            <person name="Yang B."/>
            <person name="Yin L."/>
            <person name="Li B."/>
            <person name="Zhang Y."/>
            <person name="Zhang S."/>
            <person name="Jiang F."/>
            <person name="Zhang X."/>
            <person name="Ren Y."/>
            <person name="Wang B."/>
            <person name="Wang S."/>
            <person name="Lu Y."/>
            <person name="Wu K."/>
            <person name="Fan W."/>
            <person name="Wang G."/>
        </authorList>
    </citation>
    <scope>NUCLEOTIDE SEQUENCE</scope>
    <source>
        <strain evidence="4">12Hb</strain>
    </source>
</reference>
<dbReference type="InterPro" id="IPR013087">
    <property type="entry name" value="Znf_C2H2_type"/>
</dbReference>
<proteinExistence type="predicted"/>
<feature type="compositionally biased region" description="Pro residues" evidence="2">
    <location>
        <begin position="81"/>
        <end position="93"/>
    </location>
</feature>
<dbReference type="PROSITE" id="PS00028">
    <property type="entry name" value="ZINC_FINGER_C2H2_1"/>
    <property type="match status" value="1"/>
</dbReference>
<keyword evidence="1" id="KW-0863">Zinc-finger</keyword>
<evidence type="ECO:0000313" key="5">
    <source>
        <dbReference type="Proteomes" id="UP000466442"/>
    </source>
</evidence>
<dbReference type="Proteomes" id="UP000466442">
    <property type="component" value="Linkage Group LG16"/>
</dbReference>